<reference evidence="1" key="1">
    <citation type="submission" date="2014-11" db="EMBL/GenBank/DDBJ databases">
        <authorList>
            <person name="Amaro Gonzalez C."/>
        </authorList>
    </citation>
    <scope>NUCLEOTIDE SEQUENCE</scope>
</reference>
<dbReference type="AlphaFoldDB" id="A0A0E9TIP1"/>
<reference evidence="1" key="2">
    <citation type="journal article" date="2015" name="Fish Shellfish Immunol.">
        <title>Early steps in the European eel (Anguilla anguilla)-Vibrio vulnificus interaction in the gills: Role of the RtxA13 toxin.</title>
        <authorList>
            <person name="Callol A."/>
            <person name="Pajuelo D."/>
            <person name="Ebbesson L."/>
            <person name="Teles M."/>
            <person name="MacKenzie S."/>
            <person name="Amaro C."/>
        </authorList>
    </citation>
    <scope>NUCLEOTIDE SEQUENCE</scope>
</reference>
<sequence length="56" mass="6560">MTISVNEAQFMLILKKCIKFLHFIVSMETQVQQLKLKNEFFHSGFVTSHLTFAIQL</sequence>
<proteinExistence type="predicted"/>
<evidence type="ECO:0000313" key="1">
    <source>
        <dbReference type="EMBL" id="JAH52750.1"/>
    </source>
</evidence>
<name>A0A0E9TIP1_ANGAN</name>
<dbReference type="EMBL" id="GBXM01055827">
    <property type="protein sequence ID" value="JAH52750.1"/>
    <property type="molecule type" value="Transcribed_RNA"/>
</dbReference>
<accession>A0A0E9TIP1</accession>
<protein>
    <submittedName>
        <fullName evidence="1">Uncharacterized protein</fullName>
    </submittedName>
</protein>
<organism evidence="1">
    <name type="scientific">Anguilla anguilla</name>
    <name type="common">European freshwater eel</name>
    <name type="synonym">Muraena anguilla</name>
    <dbReference type="NCBI Taxonomy" id="7936"/>
    <lineage>
        <taxon>Eukaryota</taxon>
        <taxon>Metazoa</taxon>
        <taxon>Chordata</taxon>
        <taxon>Craniata</taxon>
        <taxon>Vertebrata</taxon>
        <taxon>Euteleostomi</taxon>
        <taxon>Actinopterygii</taxon>
        <taxon>Neopterygii</taxon>
        <taxon>Teleostei</taxon>
        <taxon>Anguilliformes</taxon>
        <taxon>Anguillidae</taxon>
        <taxon>Anguilla</taxon>
    </lineage>
</organism>